<gene>
    <name evidence="1" type="ORF">BOH66_08730</name>
</gene>
<proteinExistence type="predicted"/>
<dbReference type="RefSeq" id="WP_076690631.1">
    <property type="nucleotide sequence ID" value="NZ_CP018762.1"/>
</dbReference>
<accession>A0A1P8U863</accession>
<sequence length="60" mass="6684">MLSGIPALVITGRWNAEYERIAASLAEAGVDHRVIPTRDHRPQDDPAFAGLVQRFLRSLQ</sequence>
<dbReference type="STRING" id="36805.BOH66_08730"/>
<dbReference type="EMBL" id="CP018762">
    <property type="protein sequence ID" value="APZ34318.1"/>
    <property type="molecule type" value="Genomic_DNA"/>
</dbReference>
<evidence type="ECO:0000313" key="1">
    <source>
        <dbReference type="EMBL" id="APZ34318.1"/>
    </source>
</evidence>
<dbReference type="OrthoDB" id="9804723at2"/>
<dbReference type="AlphaFoldDB" id="A0A1P8U863"/>
<evidence type="ECO:0008006" key="3">
    <source>
        <dbReference type="Google" id="ProtNLM"/>
    </source>
</evidence>
<dbReference type="KEGG" id="maur:BOH66_08730"/>
<protein>
    <recommendedName>
        <fullName evidence="3">AB hydrolase-1 domain-containing protein</fullName>
    </recommendedName>
</protein>
<keyword evidence="2" id="KW-1185">Reference proteome</keyword>
<evidence type="ECO:0000313" key="2">
    <source>
        <dbReference type="Proteomes" id="UP000187185"/>
    </source>
</evidence>
<reference evidence="1 2" key="1">
    <citation type="submission" date="2016-12" db="EMBL/GenBank/DDBJ databases">
        <title>Complete genome sequence of Microbacterium aurum KACC 15219.</title>
        <authorList>
            <person name="Jung Y."/>
            <person name="Shin J.-H."/>
            <person name="Lee Y.-J."/>
            <person name="Yi H."/>
            <person name="Bahn Y.-S."/>
            <person name="Kim J.F."/>
            <person name="Lee D.-W."/>
        </authorList>
    </citation>
    <scope>NUCLEOTIDE SEQUENCE [LARGE SCALE GENOMIC DNA]</scope>
    <source>
        <strain evidence="1 2">KACC 15219</strain>
    </source>
</reference>
<name>A0A1P8U863_9MICO</name>
<dbReference type="Proteomes" id="UP000187185">
    <property type="component" value="Chromosome"/>
</dbReference>
<organism evidence="1 2">
    <name type="scientific">Microbacterium aurum</name>
    <dbReference type="NCBI Taxonomy" id="36805"/>
    <lineage>
        <taxon>Bacteria</taxon>
        <taxon>Bacillati</taxon>
        <taxon>Actinomycetota</taxon>
        <taxon>Actinomycetes</taxon>
        <taxon>Micrococcales</taxon>
        <taxon>Microbacteriaceae</taxon>
        <taxon>Microbacterium</taxon>
    </lineage>
</organism>